<dbReference type="AlphaFoldDB" id="A0A0B7C499"/>
<gene>
    <name evidence="1" type="primary">ORF222672</name>
</gene>
<organism evidence="1">
    <name type="scientific">Arion vulgaris</name>
    <dbReference type="NCBI Taxonomy" id="1028688"/>
    <lineage>
        <taxon>Eukaryota</taxon>
        <taxon>Metazoa</taxon>
        <taxon>Spiralia</taxon>
        <taxon>Lophotrochozoa</taxon>
        <taxon>Mollusca</taxon>
        <taxon>Gastropoda</taxon>
        <taxon>Heterobranchia</taxon>
        <taxon>Euthyneura</taxon>
        <taxon>Panpulmonata</taxon>
        <taxon>Eupulmonata</taxon>
        <taxon>Stylommatophora</taxon>
        <taxon>Helicina</taxon>
        <taxon>Arionoidea</taxon>
        <taxon>Arionidae</taxon>
        <taxon>Arion</taxon>
    </lineage>
</organism>
<evidence type="ECO:0000313" key="1">
    <source>
        <dbReference type="EMBL" id="CEL00023.1"/>
    </source>
</evidence>
<name>A0A0B7C499_9EUPU</name>
<dbReference type="EMBL" id="HACG01053152">
    <property type="protein sequence ID" value="CEL00023.1"/>
    <property type="molecule type" value="Transcribed_RNA"/>
</dbReference>
<feature type="non-terminal residue" evidence="1">
    <location>
        <position position="1"/>
    </location>
</feature>
<feature type="non-terminal residue" evidence="1">
    <location>
        <position position="67"/>
    </location>
</feature>
<proteinExistence type="predicted"/>
<accession>A0A0B7C499</accession>
<protein>
    <submittedName>
        <fullName evidence="1">Uncharacterized protein</fullName>
    </submittedName>
</protein>
<reference evidence="1" key="1">
    <citation type="submission" date="2014-12" db="EMBL/GenBank/DDBJ databases">
        <title>Insight into the proteome of Arion vulgaris.</title>
        <authorList>
            <person name="Aradska J."/>
            <person name="Bulat T."/>
            <person name="Smidak R."/>
            <person name="Sarate P."/>
            <person name="Gangsoo J."/>
            <person name="Sialana F."/>
            <person name="Bilban M."/>
            <person name="Lubec G."/>
        </authorList>
    </citation>
    <scope>NUCLEOTIDE SEQUENCE</scope>
    <source>
        <tissue evidence="1">Skin</tissue>
    </source>
</reference>
<sequence>QRFMCIYFPLDAGVCDNESVQTVCINSINHQRTDKWDFLLCSEATCCMRVLNLSSCLRNLKSHAKQA</sequence>